<proteinExistence type="predicted"/>
<feature type="transmembrane region" description="Helical" evidence="6">
    <location>
        <begin position="82"/>
        <end position="103"/>
    </location>
</feature>
<dbReference type="GO" id="GO:0005886">
    <property type="term" value="C:plasma membrane"/>
    <property type="evidence" value="ECO:0007669"/>
    <property type="project" value="UniProtKB-SubCell"/>
</dbReference>
<reference evidence="8" key="1">
    <citation type="submission" date="2011-02" db="EMBL/GenBank/DDBJ databases">
        <title>Complete sequence of Spirochaeta sp. Buddy.</title>
        <authorList>
            <person name="Lucas S."/>
            <person name="Copeland A."/>
            <person name="Lapidus A."/>
            <person name="Cheng J.-F."/>
            <person name="Goodwin L."/>
            <person name="Pitluck S."/>
            <person name="Zeytun A."/>
            <person name="Detter J.C."/>
            <person name="Han C."/>
            <person name="Tapia R."/>
            <person name="Land M."/>
            <person name="Hauser L."/>
            <person name="Kyrpides N."/>
            <person name="Ivanova N."/>
            <person name="Mikhailova N."/>
            <person name="Pagani I."/>
            <person name="Ritalahti K.M."/>
            <person name="Loeffler F.E."/>
            <person name="Woyke T."/>
        </authorList>
    </citation>
    <scope>NUCLEOTIDE SEQUENCE [LARGE SCALE GENOMIC DNA]</scope>
    <source>
        <strain evidence="8">ATCC BAA-1886 / DSM 22777 / Buddy</strain>
    </source>
</reference>
<dbReference type="EMBL" id="CP002541">
    <property type="protein sequence ID" value="ADY12211.1"/>
    <property type="molecule type" value="Genomic_DNA"/>
</dbReference>
<evidence type="ECO:0000256" key="5">
    <source>
        <dbReference type="ARBA" id="ARBA00023136"/>
    </source>
</evidence>
<dbReference type="PANTHER" id="PTHR30250">
    <property type="entry name" value="PST FAMILY PREDICTED COLANIC ACID TRANSPORTER"/>
    <property type="match status" value="1"/>
</dbReference>
<comment type="subcellular location">
    <subcellularLocation>
        <location evidence="1">Cell membrane</location>
        <topology evidence="1">Multi-pass membrane protein</topology>
    </subcellularLocation>
</comment>
<evidence type="ECO:0000256" key="3">
    <source>
        <dbReference type="ARBA" id="ARBA00022692"/>
    </source>
</evidence>
<dbReference type="KEGG" id="sbu:SpiBuddy_0375"/>
<evidence type="ECO:0000256" key="2">
    <source>
        <dbReference type="ARBA" id="ARBA00022475"/>
    </source>
</evidence>
<keyword evidence="3 6" id="KW-0812">Transmembrane</keyword>
<dbReference type="STRING" id="158189.SpiBuddy_0375"/>
<accession>F0RXT4</accession>
<evidence type="ECO:0000313" key="7">
    <source>
        <dbReference type="EMBL" id="ADY12211.1"/>
    </source>
</evidence>
<dbReference type="Proteomes" id="UP000008466">
    <property type="component" value="Chromosome"/>
</dbReference>
<evidence type="ECO:0000256" key="6">
    <source>
        <dbReference type="SAM" id="Phobius"/>
    </source>
</evidence>
<sequence length="246" mass="27716">MLSGLIFILYSALSLFKPTKKSLHFMKHSSVSDFRESMKVLLKYGVPRVPGEFVLFAYNLVPLSICAHKFGLVETSYLSASITINNLITPFFSFAGIVLLPIASKVSVNKKYDDLSEKVKNLGIIYLFVGVLGVVFVNIFGTSLIKIVLSESYLSALNIIRIMVLSVIPYSIYLLLRNPIDGLSIFPYNTISLSITFAITCIMMFLSSSILQCVWAFFFGYVILACLSFFFWKLVKNEDKNKQDRD</sequence>
<evidence type="ECO:0008006" key="9">
    <source>
        <dbReference type="Google" id="ProtNLM"/>
    </source>
</evidence>
<evidence type="ECO:0000256" key="1">
    <source>
        <dbReference type="ARBA" id="ARBA00004651"/>
    </source>
</evidence>
<feature type="transmembrane region" description="Helical" evidence="6">
    <location>
        <begin position="155"/>
        <end position="176"/>
    </location>
</feature>
<feature type="transmembrane region" description="Helical" evidence="6">
    <location>
        <begin position="188"/>
        <end position="208"/>
    </location>
</feature>
<feature type="transmembrane region" description="Helical" evidence="6">
    <location>
        <begin position="214"/>
        <end position="235"/>
    </location>
</feature>
<protein>
    <recommendedName>
        <fullName evidence="9">Polysaccharide biosynthesis protein</fullName>
    </recommendedName>
</protein>
<feature type="transmembrane region" description="Helical" evidence="6">
    <location>
        <begin position="124"/>
        <end position="149"/>
    </location>
</feature>
<keyword evidence="5 6" id="KW-0472">Membrane</keyword>
<dbReference type="InterPro" id="IPR050833">
    <property type="entry name" value="Poly_Biosynth_Transport"/>
</dbReference>
<dbReference type="HOGENOM" id="CLU_1128479_0_0_12"/>
<keyword evidence="8" id="KW-1185">Reference proteome</keyword>
<dbReference type="AlphaFoldDB" id="F0RXT4"/>
<name>F0RXT4_SPHGB</name>
<evidence type="ECO:0000256" key="4">
    <source>
        <dbReference type="ARBA" id="ARBA00022989"/>
    </source>
</evidence>
<keyword evidence="2" id="KW-1003">Cell membrane</keyword>
<gene>
    <name evidence="7" type="ordered locus">SpiBuddy_0375</name>
</gene>
<keyword evidence="4 6" id="KW-1133">Transmembrane helix</keyword>
<evidence type="ECO:0000313" key="8">
    <source>
        <dbReference type="Proteomes" id="UP000008466"/>
    </source>
</evidence>
<organism evidence="7 8">
    <name type="scientific">Sphaerochaeta globosa (strain ATCC BAA-1886 / DSM 22777 / Buddy)</name>
    <name type="common">Spirochaeta sp. (strain Buddy)</name>
    <dbReference type="NCBI Taxonomy" id="158189"/>
    <lineage>
        <taxon>Bacteria</taxon>
        <taxon>Pseudomonadati</taxon>
        <taxon>Spirochaetota</taxon>
        <taxon>Spirochaetia</taxon>
        <taxon>Spirochaetales</taxon>
        <taxon>Sphaerochaetaceae</taxon>
        <taxon>Sphaerochaeta</taxon>
    </lineage>
</organism>
<dbReference type="PANTHER" id="PTHR30250:SF11">
    <property type="entry name" value="O-ANTIGEN TRANSPORTER-RELATED"/>
    <property type="match status" value="1"/>
</dbReference>
<dbReference type="eggNOG" id="ENOG50344VD">
    <property type="taxonomic scope" value="Bacteria"/>
</dbReference>